<evidence type="ECO:0000313" key="1">
    <source>
        <dbReference type="EMBL" id="HAG2283785.1"/>
    </source>
</evidence>
<dbReference type="EMBL" id="DAAXRP010000015">
    <property type="protein sequence ID" value="HAG2283785.1"/>
    <property type="molecule type" value="Genomic_DNA"/>
</dbReference>
<comment type="caution">
    <text evidence="1">The sequence shown here is derived from an EMBL/GenBank/DDBJ whole genome shotgun (WGS) entry which is preliminary data.</text>
</comment>
<reference evidence="1" key="1">
    <citation type="journal article" date="2018" name="Genome Biol.">
        <title>SKESA: strategic k-mer extension for scrupulous assemblies.</title>
        <authorList>
            <person name="Souvorov A."/>
            <person name="Agarwala R."/>
            <person name="Lipman D.J."/>
        </authorList>
    </citation>
    <scope>NUCLEOTIDE SEQUENCE</scope>
    <source>
        <strain evidence="1">MA.CK_94/00001630</strain>
    </source>
</reference>
<name>A0A760BHD1_SALER</name>
<protein>
    <submittedName>
        <fullName evidence="1">Uncharacterized protein</fullName>
    </submittedName>
</protein>
<accession>A0A760BHD1</accession>
<reference evidence="1" key="2">
    <citation type="submission" date="2020-02" db="EMBL/GenBank/DDBJ databases">
        <authorList>
            <consortium name="NCBI Pathogen Detection Project"/>
        </authorList>
    </citation>
    <scope>NUCLEOTIDE SEQUENCE</scope>
    <source>
        <strain evidence="1">MA.CK_94/00001630</strain>
    </source>
</reference>
<dbReference type="AlphaFoldDB" id="A0A760BHD1"/>
<organism evidence="1">
    <name type="scientific">Salmonella enterica</name>
    <name type="common">Salmonella choleraesuis</name>
    <dbReference type="NCBI Taxonomy" id="28901"/>
    <lineage>
        <taxon>Bacteria</taxon>
        <taxon>Pseudomonadati</taxon>
        <taxon>Pseudomonadota</taxon>
        <taxon>Gammaproteobacteria</taxon>
        <taxon>Enterobacterales</taxon>
        <taxon>Enterobacteriaceae</taxon>
        <taxon>Salmonella</taxon>
    </lineage>
</organism>
<sequence length="118" mass="12979">MNTATDAFCWLCQLESKLLRLRAYLNAGIYLPYDEPGDDKDEEPAFECGLYLSGRCLGEFLEELESGDILPLTAAGKELLDTLNHTGLALCAPVWEDGVDCGLKNARGNRAIYKAGYI</sequence>
<proteinExistence type="predicted"/>
<gene>
    <name evidence="1" type="ORF">G8W61_004135</name>
</gene>